<sequence length="1443" mass="156611">MSIPTRGTGNPKDPISLDSSDEDRPGSSQAGPSSAAARSGRPSSTTRRASLPKSIQFVDLTLDDSGSGSDTAPASFSSRPPASSSNSSRKPRRSIPVNTYRDAIDLSENQPMARPSRPVKEEVTGEVGSWLNPVVYDPNVAKSKIQPVEAPSGSWLNPATYVPPPSSRSISLNTSVTQDGSWLNPTVLAPPPEDSPPKEDFTLPRSWTGLRSLPSTPGPNIMAGHAPSHTLSPPKQDFALPQSWTNLSSLSSTNGLNTPADPLPKDPIAGPSTRSTNISEMDGADHMESLIDPLSTAQSNSDGSQSAPDANIQPSSSIKEADDGVAGSWFNPVTLEPPQSDQPGTESESGSWLNPATLQPNISYKRSPSPTELMREDEKSRKGKARKVDWPPTNVEPQKEQAVVISPQAIKKGPKWVTDEQPSPKKSQPVDGSEQSGKGKNNSPSPLSFAQRSAPEKTVEQDIIMQDADVPPALPIPPVVAENDIQMEENSLQDHNTVSDPQNLPRNSPPVSQISPEPVLGLHLNNIFQSLVPPEGSRDPSPALIADTTLPMTAEPVLAAAAPVEPKLVETTTETLTISDGEGTMMTLDADVQITGPSTQYDIPQEEMVPLSDLAVMDTPRSQTEDSTQTIPTHQATKSSTQMTPKSSAVPRPTSMLGKSPSSPNRDRPIEQGSPRIFTGIPIPQTPEISMPQTPQTTDSQEVDAVLGTFIISPIAEMRPVNATQNHQIAIIDSQASPAQDVGLAREEPTQPDAIADSPTIHPLPSASYNPSPEPSIRDDTSDPQPLTSTALQESQSKGFDVKPVLPVPSEPISITSIHGSSSMHPIEIDDDDLDCLTSDKGDESPIRQDILVEKEVEEVRIGMDDVEIAPLPQDSPVELEQSVRRSSSAPSIEEITGEVFIPKVGESSRLIPRAPLSELDERQPIPRVRSRSNRKIISSPEDERRSSSSSDQSPTPKFEVVIPTRSRNAWRWIVEHDGESDVEDMVDGISDGAPSSGPSNAVELVEYNGFTVQSSYELPIAGEVHTPPETEEIESNIHTVLSEILPDPLPPSDRIGRANRMLNTKLIDEWNRRKPHLTNNPSLHRAVFEAYMAQSTSIDEPQADEIRVVNDIDGEGAPPDFEFQYSNDMLYNPDVPDPELGVGCDCDGPCDPNNKNCSCVRRQELYFYDLGMKGFAYDELGRIKETSVSVWECGKNCGCPPECGNRIIQRGRGQDTKIELFKTRWKGWGVRARAPIAAGTFLGIYAGELITEQESEERGKLYAQIGRTYLFDCDGWQIAHPPSGLSRIDSRSAELAALAAQRAKIAAEEADDPSYVYSAYSVDAFHYGFTRYFNHSCDPNLAITQAYVKDFHPERPILVIFARRPIARNEELCISYKGLPDDDEIPIPTPQPKLTTRNAKAKKSKTSASAHITPTTKGKVAAKDRCMCKTARCDGRMFNYGG</sequence>
<dbReference type="Pfam" id="PF00856">
    <property type="entry name" value="SET"/>
    <property type="match status" value="1"/>
</dbReference>
<feature type="region of interest" description="Disordered" evidence="8">
    <location>
        <begin position="1"/>
        <end position="132"/>
    </location>
</feature>
<feature type="compositionally biased region" description="Polar residues" evidence="8">
    <location>
        <begin position="167"/>
        <end position="184"/>
    </location>
</feature>
<dbReference type="Proteomes" id="UP000092583">
    <property type="component" value="Unassembled WGS sequence"/>
</dbReference>
<feature type="compositionally biased region" description="Low complexity" evidence="8">
    <location>
        <begin position="26"/>
        <end position="49"/>
    </location>
</feature>
<evidence type="ECO:0000256" key="4">
    <source>
        <dbReference type="ARBA" id="ARBA00022679"/>
    </source>
</evidence>
<organism evidence="11 12">
    <name type="scientific">Kwoniella mangroviensis CBS 10435</name>
    <dbReference type="NCBI Taxonomy" id="1331196"/>
    <lineage>
        <taxon>Eukaryota</taxon>
        <taxon>Fungi</taxon>
        <taxon>Dikarya</taxon>
        <taxon>Basidiomycota</taxon>
        <taxon>Agaricomycotina</taxon>
        <taxon>Tremellomycetes</taxon>
        <taxon>Tremellales</taxon>
        <taxon>Cryptococcaceae</taxon>
        <taxon>Kwoniella</taxon>
    </lineage>
</organism>
<evidence type="ECO:0000313" key="11">
    <source>
        <dbReference type="EMBL" id="OCF56532.1"/>
    </source>
</evidence>
<feature type="region of interest" description="Disordered" evidence="8">
    <location>
        <begin position="751"/>
        <end position="805"/>
    </location>
</feature>
<feature type="compositionally biased region" description="Polar residues" evidence="8">
    <location>
        <begin position="433"/>
        <end position="451"/>
    </location>
</feature>
<keyword evidence="12" id="KW-1185">Reference proteome</keyword>
<dbReference type="SUPFAM" id="SSF82199">
    <property type="entry name" value="SET domain"/>
    <property type="match status" value="1"/>
</dbReference>
<feature type="region of interest" description="Disordered" evidence="8">
    <location>
        <begin position="619"/>
        <end position="700"/>
    </location>
</feature>
<reference evidence="11 12" key="1">
    <citation type="submission" date="2013-07" db="EMBL/GenBank/DDBJ databases">
        <title>The Genome Sequence of Kwoniella mangroviensis CBS10435.</title>
        <authorList>
            <consortium name="The Broad Institute Genome Sequencing Platform"/>
            <person name="Cuomo C."/>
            <person name="Litvintseva A."/>
            <person name="Chen Y."/>
            <person name="Heitman J."/>
            <person name="Sun S."/>
            <person name="Springer D."/>
            <person name="Dromer F."/>
            <person name="Young S.K."/>
            <person name="Zeng Q."/>
            <person name="Gargeya S."/>
            <person name="Fitzgerald M."/>
            <person name="Abouelleil A."/>
            <person name="Alvarado L."/>
            <person name="Berlin A.M."/>
            <person name="Chapman S.B."/>
            <person name="Dewar J."/>
            <person name="Goldberg J."/>
            <person name="Griggs A."/>
            <person name="Gujja S."/>
            <person name="Hansen M."/>
            <person name="Howarth C."/>
            <person name="Imamovic A."/>
            <person name="Larimer J."/>
            <person name="McCowan C."/>
            <person name="Murphy C."/>
            <person name="Pearson M."/>
            <person name="Priest M."/>
            <person name="Roberts A."/>
            <person name="Saif S."/>
            <person name="Shea T."/>
            <person name="Sykes S."/>
            <person name="Wortman J."/>
            <person name="Nusbaum C."/>
            <person name="Birren B."/>
        </authorList>
    </citation>
    <scope>NUCLEOTIDE SEQUENCE [LARGE SCALE GENOMIC DNA]</scope>
    <source>
        <strain evidence="11 12">CBS 10435</strain>
    </source>
</reference>
<keyword evidence="7" id="KW-0862">Zinc</keyword>
<name>A0A1B9ILU3_9TREE</name>
<evidence type="ECO:0008006" key="13">
    <source>
        <dbReference type="Google" id="ProtNLM"/>
    </source>
</evidence>
<evidence type="ECO:0000256" key="2">
    <source>
        <dbReference type="ARBA" id="ARBA00022454"/>
    </source>
</evidence>
<dbReference type="STRING" id="1331196.A0A1B9ILU3"/>
<protein>
    <recommendedName>
        <fullName evidence="13">Histone-lysine N-methyltransferase SUV39H</fullName>
    </recommendedName>
</protein>
<accession>A0A1B9ILU3</accession>
<feature type="region of interest" description="Disordered" evidence="8">
    <location>
        <begin position="1385"/>
        <end position="1415"/>
    </location>
</feature>
<evidence type="ECO:0000256" key="8">
    <source>
        <dbReference type="SAM" id="MobiDB-lite"/>
    </source>
</evidence>
<dbReference type="PANTHER" id="PTHR46223:SF3">
    <property type="entry name" value="HISTONE-LYSINE N-METHYLTRANSFERASE SET-23"/>
    <property type="match status" value="1"/>
</dbReference>
<comment type="subcellular location">
    <subcellularLocation>
        <location evidence="1">Chromosome</location>
    </subcellularLocation>
</comment>
<evidence type="ECO:0000259" key="9">
    <source>
        <dbReference type="PROSITE" id="PS50280"/>
    </source>
</evidence>
<dbReference type="GO" id="GO:0032259">
    <property type="term" value="P:methylation"/>
    <property type="evidence" value="ECO:0007669"/>
    <property type="project" value="UniProtKB-KW"/>
</dbReference>
<feature type="compositionally biased region" description="Polar residues" evidence="8">
    <location>
        <begin position="687"/>
        <end position="700"/>
    </location>
</feature>
<dbReference type="SMART" id="SM00468">
    <property type="entry name" value="PreSET"/>
    <property type="match status" value="1"/>
</dbReference>
<gene>
    <name evidence="11" type="ORF">L486_05382</name>
</gene>
<keyword evidence="3" id="KW-0489">Methyltransferase</keyword>
<feature type="region of interest" description="Disordered" evidence="8">
    <location>
        <begin position="916"/>
        <end position="960"/>
    </location>
</feature>
<evidence type="ECO:0000259" key="10">
    <source>
        <dbReference type="PROSITE" id="PS50867"/>
    </source>
</evidence>
<dbReference type="InterPro" id="IPR001214">
    <property type="entry name" value="SET_dom"/>
</dbReference>
<dbReference type="GO" id="GO:0005694">
    <property type="term" value="C:chromosome"/>
    <property type="evidence" value="ECO:0007669"/>
    <property type="project" value="UniProtKB-SubCell"/>
</dbReference>
<evidence type="ECO:0000256" key="1">
    <source>
        <dbReference type="ARBA" id="ARBA00004286"/>
    </source>
</evidence>
<evidence type="ECO:0000256" key="5">
    <source>
        <dbReference type="ARBA" id="ARBA00022691"/>
    </source>
</evidence>
<proteinExistence type="predicted"/>
<feature type="domain" description="Pre-SET" evidence="10">
    <location>
        <begin position="1143"/>
        <end position="1212"/>
    </location>
</feature>
<feature type="domain" description="SET" evidence="9">
    <location>
        <begin position="1217"/>
        <end position="1378"/>
    </location>
</feature>
<dbReference type="Pfam" id="PF05033">
    <property type="entry name" value="Pre-SET"/>
    <property type="match status" value="1"/>
</dbReference>
<dbReference type="GO" id="GO:0005634">
    <property type="term" value="C:nucleus"/>
    <property type="evidence" value="ECO:0007669"/>
    <property type="project" value="InterPro"/>
</dbReference>
<dbReference type="PANTHER" id="PTHR46223">
    <property type="entry name" value="HISTONE-LYSINE N-METHYLTRANSFERASE SUV39H"/>
    <property type="match status" value="1"/>
</dbReference>
<dbReference type="OrthoDB" id="308383at2759"/>
<dbReference type="Gene3D" id="2.170.270.10">
    <property type="entry name" value="SET domain"/>
    <property type="match status" value="1"/>
</dbReference>
<dbReference type="SMART" id="SM00317">
    <property type="entry name" value="SET"/>
    <property type="match status" value="1"/>
</dbReference>
<feature type="compositionally biased region" description="Low complexity" evidence="8">
    <location>
        <begin position="59"/>
        <end position="88"/>
    </location>
</feature>
<dbReference type="InterPro" id="IPR007728">
    <property type="entry name" value="Pre-SET_dom"/>
</dbReference>
<dbReference type="GO" id="GO:0008270">
    <property type="term" value="F:zinc ion binding"/>
    <property type="evidence" value="ECO:0007669"/>
    <property type="project" value="InterPro"/>
</dbReference>
<keyword evidence="2" id="KW-0158">Chromosome</keyword>
<feature type="compositionally biased region" description="Polar residues" evidence="8">
    <location>
        <begin position="783"/>
        <end position="798"/>
    </location>
</feature>
<feature type="compositionally biased region" description="Polar residues" evidence="8">
    <location>
        <begin position="295"/>
        <end position="318"/>
    </location>
</feature>
<dbReference type="GO" id="GO:0042054">
    <property type="term" value="F:histone methyltransferase activity"/>
    <property type="evidence" value="ECO:0007669"/>
    <property type="project" value="InterPro"/>
</dbReference>
<keyword evidence="5" id="KW-0949">S-adenosyl-L-methionine</keyword>
<evidence type="ECO:0000256" key="6">
    <source>
        <dbReference type="ARBA" id="ARBA00022723"/>
    </source>
</evidence>
<evidence type="ECO:0000256" key="3">
    <source>
        <dbReference type="ARBA" id="ARBA00022603"/>
    </source>
</evidence>
<keyword evidence="4" id="KW-0808">Transferase</keyword>
<dbReference type="PROSITE" id="PS50867">
    <property type="entry name" value="PRE_SET"/>
    <property type="match status" value="1"/>
</dbReference>
<dbReference type="EMBL" id="KI669464">
    <property type="protein sequence ID" value="OCF56532.1"/>
    <property type="molecule type" value="Genomic_DNA"/>
</dbReference>
<evidence type="ECO:0000313" key="12">
    <source>
        <dbReference type="Proteomes" id="UP000092583"/>
    </source>
</evidence>
<feature type="compositionally biased region" description="Low complexity" evidence="8">
    <location>
        <begin position="243"/>
        <end position="258"/>
    </location>
</feature>
<dbReference type="InterPro" id="IPR046341">
    <property type="entry name" value="SET_dom_sf"/>
</dbReference>
<feature type="region of interest" description="Disordered" evidence="8">
    <location>
        <begin position="149"/>
        <end position="477"/>
    </location>
</feature>
<dbReference type="PROSITE" id="PS50280">
    <property type="entry name" value="SET"/>
    <property type="match status" value="1"/>
</dbReference>
<reference evidence="12" key="2">
    <citation type="submission" date="2013-12" db="EMBL/GenBank/DDBJ databases">
        <title>Evolution of pathogenesis and genome organization in the Tremellales.</title>
        <authorList>
            <person name="Cuomo C."/>
            <person name="Litvintseva A."/>
            <person name="Heitman J."/>
            <person name="Chen Y."/>
            <person name="Sun S."/>
            <person name="Springer D."/>
            <person name="Dromer F."/>
            <person name="Young S."/>
            <person name="Zeng Q."/>
            <person name="Chapman S."/>
            <person name="Gujja S."/>
            <person name="Saif S."/>
            <person name="Birren B."/>
        </authorList>
    </citation>
    <scope>NUCLEOTIDE SEQUENCE [LARGE SCALE GENOMIC DNA]</scope>
    <source>
        <strain evidence="12">CBS 10435</strain>
    </source>
</reference>
<feature type="compositionally biased region" description="Polar residues" evidence="8">
    <location>
        <begin position="620"/>
        <end position="647"/>
    </location>
</feature>
<keyword evidence="6" id="KW-0479">Metal-binding</keyword>
<evidence type="ECO:0000256" key="7">
    <source>
        <dbReference type="ARBA" id="ARBA00022833"/>
    </source>
</evidence>
<feature type="compositionally biased region" description="Polar residues" evidence="8">
    <location>
        <begin position="337"/>
        <end position="370"/>
    </location>
</feature>
<dbReference type="InterPro" id="IPR050973">
    <property type="entry name" value="H3K9_Histone-Lys_N-MTase"/>
</dbReference>